<proteinExistence type="predicted"/>
<dbReference type="SUPFAM" id="SSF103473">
    <property type="entry name" value="MFS general substrate transporter"/>
    <property type="match status" value="1"/>
</dbReference>
<protein>
    <submittedName>
        <fullName evidence="9">MFS transporter</fullName>
    </submittedName>
</protein>
<feature type="transmembrane region" description="Helical" evidence="7">
    <location>
        <begin position="12"/>
        <end position="31"/>
    </location>
</feature>
<dbReference type="InterPro" id="IPR036259">
    <property type="entry name" value="MFS_trans_sf"/>
</dbReference>
<dbReference type="PANTHER" id="PTHR43124:SF10">
    <property type="entry name" value="PURINE EFFLUX PUMP PBUE"/>
    <property type="match status" value="1"/>
</dbReference>
<sequence>MPSRTSSSSTWQVYLLAITTFLVGTSEYVIAGILDLVAADLDVDVSGAGQLITLFSLVYAIGTPLVVALTSKIDRRLFIVAALGVFVASNVAAFLAPGYWTFVGTRVGMALAAGAVVVAALNLAVKISPERHHGRAIATVVTGFTASLILGVPAGRLVADSLGWQAVFLFIAAAALLAGAVLWRALPSVAGDKPTPLAQQLTLFRNPKVVRGLLITFFWLGGYSVAYTYLSPYLIEASGLAIGLISAALLAFGIASLIGSKAGGYLTDRWGVLPTLLGGMGLHVLALLALSLVTGSPLLIIGVLVVWSLSAWSTGPTQQYHLATIEPGSSGVLLGLNQSMMQLAMAAGAGLGGLAVTGLSIRSVSWIAAAGVLVAIAITASTARQRPSTTAAATHAGSGVGSDHAPLEQWHVPASSPAGADHQPARVSP</sequence>
<evidence type="ECO:0000313" key="9">
    <source>
        <dbReference type="EMBL" id="NJP34273.1"/>
    </source>
</evidence>
<keyword evidence="5 7" id="KW-0472">Membrane</keyword>
<dbReference type="CDD" id="cd17324">
    <property type="entry name" value="MFS_NepI_like"/>
    <property type="match status" value="1"/>
</dbReference>
<dbReference type="InterPro" id="IPR020846">
    <property type="entry name" value="MFS_dom"/>
</dbReference>
<evidence type="ECO:0000256" key="7">
    <source>
        <dbReference type="SAM" id="Phobius"/>
    </source>
</evidence>
<comment type="caution">
    <text evidence="9">The sequence shown here is derived from an EMBL/GenBank/DDBJ whole genome shotgun (WGS) entry which is preliminary data.</text>
</comment>
<feature type="transmembrane region" description="Helical" evidence="7">
    <location>
        <begin position="162"/>
        <end position="183"/>
    </location>
</feature>
<feature type="transmembrane region" description="Helical" evidence="7">
    <location>
        <begin position="106"/>
        <end position="125"/>
    </location>
</feature>
<evidence type="ECO:0000256" key="6">
    <source>
        <dbReference type="SAM" id="MobiDB-lite"/>
    </source>
</evidence>
<name>A0ABX0Z9X2_9ACTN</name>
<feature type="compositionally biased region" description="Low complexity" evidence="6">
    <location>
        <begin position="388"/>
        <end position="397"/>
    </location>
</feature>
<feature type="transmembrane region" description="Helical" evidence="7">
    <location>
        <begin position="237"/>
        <end position="258"/>
    </location>
</feature>
<evidence type="ECO:0000313" key="10">
    <source>
        <dbReference type="Proteomes" id="UP000783871"/>
    </source>
</evidence>
<dbReference type="PROSITE" id="PS50850">
    <property type="entry name" value="MFS"/>
    <property type="match status" value="1"/>
</dbReference>
<evidence type="ECO:0000256" key="3">
    <source>
        <dbReference type="ARBA" id="ARBA00022692"/>
    </source>
</evidence>
<reference evidence="9 10" key="1">
    <citation type="submission" date="2020-03" db="EMBL/GenBank/DDBJ databases">
        <title>WGS of actinomycetes isolated from Thailand.</title>
        <authorList>
            <person name="Thawai C."/>
        </authorList>
    </citation>
    <scope>NUCLEOTIDE SEQUENCE [LARGE SCALE GENOMIC DNA]</scope>
    <source>
        <strain evidence="9 10">HSS6-12</strain>
    </source>
</reference>
<feature type="transmembrane region" description="Helical" evidence="7">
    <location>
        <begin position="77"/>
        <end position="100"/>
    </location>
</feature>
<keyword evidence="4 7" id="KW-1133">Transmembrane helix</keyword>
<organism evidence="9 10">
    <name type="scientific">Micromonospora thermarum</name>
    <dbReference type="NCBI Taxonomy" id="2720024"/>
    <lineage>
        <taxon>Bacteria</taxon>
        <taxon>Bacillati</taxon>
        <taxon>Actinomycetota</taxon>
        <taxon>Actinomycetes</taxon>
        <taxon>Micromonosporales</taxon>
        <taxon>Micromonosporaceae</taxon>
        <taxon>Micromonospora</taxon>
    </lineage>
</organism>
<feature type="region of interest" description="Disordered" evidence="6">
    <location>
        <begin position="387"/>
        <end position="429"/>
    </location>
</feature>
<dbReference type="Proteomes" id="UP000783871">
    <property type="component" value="Unassembled WGS sequence"/>
</dbReference>
<comment type="subcellular location">
    <subcellularLocation>
        <location evidence="1">Cell membrane</location>
        <topology evidence="1">Multi-pass membrane protein</topology>
    </subcellularLocation>
</comment>
<evidence type="ECO:0000256" key="4">
    <source>
        <dbReference type="ARBA" id="ARBA00022989"/>
    </source>
</evidence>
<feature type="transmembrane region" description="Helical" evidence="7">
    <location>
        <begin position="51"/>
        <end position="70"/>
    </location>
</feature>
<dbReference type="RefSeq" id="WP_168002633.1">
    <property type="nucleotide sequence ID" value="NZ_JAATEO010000023.1"/>
</dbReference>
<evidence type="ECO:0000256" key="5">
    <source>
        <dbReference type="ARBA" id="ARBA00023136"/>
    </source>
</evidence>
<gene>
    <name evidence="9" type="ORF">HCJ94_20370</name>
</gene>
<dbReference type="InterPro" id="IPR050189">
    <property type="entry name" value="MFS_Efflux_Transporters"/>
</dbReference>
<dbReference type="Gene3D" id="1.20.1250.20">
    <property type="entry name" value="MFS general substrate transporter like domains"/>
    <property type="match status" value="1"/>
</dbReference>
<feature type="domain" description="Major facilitator superfamily (MFS) profile" evidence="8">
    <location>
        <begin position="12"/>
        <end position="387"/>
    </location>
</feature>
<dbReference type="InterPro" id="IPR011701">
    <property type="entry name" value="MFS"/>
</dbReference>
<dbReference type="PANTHER" id="PTHR43124">
    <property type="entry name" value="PURINE EFFLUX PUMP PBUE"/>
    <property type="match status" value="1"/>
</dbReference>
<evidence type="ECO:0000259" key="8">
    <source>
        <dbReference type="PROSITE" id="PS50850"/>
    </source>
</evidence>
<keyword evidence="2" id="KW-1003">Cell membrane</keyword>
<keyword evidence="10" id="KW-1185">Reference proteome</keyword>
<dbReference type="Pfam" id="PF07690">
    <property type="entry name" value="MFS_1"/>
    <property type="match status" value="1"/>
</dbReference>
<evidence type="ECO:0000256" key="2">
    <source>
        <dbReference type="ARBA" id="ARBA00022475"/>
    </source>
</evidence>
<dbReference type="EMBL" id="JAATEO010000023">
    <property type="protein sequence ID" value="NJP34273.1"/>
    <property type="molecule type" value="Genomic_DNA"/>
</dbReference>
<evidence type="ECO:0000256" key="1">
    <source>
        <dbReference type="ARBA" id="ARBA00004651"/>
    </source>
</evidence>
<feature type="transmembrane region" description="Helical" evidence="7">
    <location>
        <begin position="209"/>
        <end position="231"/>
    </location>
</feature>
<keyword evidence="3 7" id="KW-0812">Transmembrane</keyword>
<accession>A0ABX0Z9X2</accession>
<feature type="transmembrane region" description="Helical" evidence="7">
    <location>
        <begin position="137"/>
        <end position="156"/>
    </location>
</feature>